<dbReference type="Gene3D" id="2.60.120.620">
    <property type="entry name" value="q2cbj1_9rhob like domain"/>
    <property type="match status" value="1"/>
</dbReference>
<reference evidence="1 2" key="1">
    <citation type="submission" date="2018-02" db="EMBL/GenBank/DDBJ databases">
        <title>Reclassifiation of [Polyangium] brachysporum DSM 7029 as Guopingzhaonella breviflexa gen. nov., sp. nov., a member of the family Comamonadaceae.</title>
        <authorList>
            <person name="Tang B."/>
        </authorList>
    </citation>
    <scope>NUCLEOTIDE SEQUENCE [LARGE SCALE GENOMIC DNA]</scope>
    <source>
        <strain evidence="1 2">BCRC 80649</strain>
    </source>
</reference>
<proteinExistence type="predicted"/>
<protein>
    <submittedName>
        <fullName evidence="1">Phytanoyl-CoA dioxygenase</fullName>
    </submittedName>
</protein>
<keyword evidence="1" id="KW-0560">Oxidoreductase</keyword>
<dbReference type="RefSeq" id="WP_104301233.1">
    <property type="nucleotide sequence ID" value="NZ_PSNX01000003.1"/>
</dbReference>
<sequence>MPMSLRDVLMSPLWCAALFTSAKSFRDNRVLGSPRLNAWGLHSQRLRLAHGLAEQRRARLAFLVQPEDRAAFARDGFVIRHDALPADQFAALRDSLLAYRAPAREMLQGDTVTRRIALDTELLDAQPALKGFLRSPLWHGLSRYVGSFDQEPVAYIQTILSHVVAAPPDPQTHLHADTFHPTVKAWYFLTDVAADAGPFCYVPGSHRLTPERLAWEQAKSLVAAQDADILTGRGSFRIRRDELAGLNLPEPKLFAVPANTLVVADTFGFHARGPSLQPSTRIEIWGYGRRNPFLPWAGADLLSLPGLAERRVGWYWQALDWRERRLGQRSPWRDVGPVTPGEAAKLTRV</sequence>
<dbReference type="InterPro" id="IPR008775">
    <property type="entry name" value="Phytyl_CoA_dOase-like"/>
</dbReference>
<dbReference type="Proteomes" id="UP000238605">
    <property type="component" value="Unassembled WGS sequence"/>
</dbReference>
<name>A0A2S5SX51_9BURK</name>
<keyword evidence="2" id="KW-1185">Reference proteome</keyword>
<evidence type="ECO:0000313" key="2">
    <source>
        <dbReference type="Proteomes" id="UP000238605"/>
    </source>
</evidence>
<evidence type="ECO:0000313" key="1">
    <source>
        <dbReference type="EMBL" id="PPE67340.1"/>
    </source>
</evidence>
<gene>
    <name evidence="1" type="ORF">C1704_04025</name>
</gene>
<dbReference type="OrthoDB" id="547161at2"/>
<keyword evidence="1" id="KW-0223">Dioxygenase</keyword>
<dbReference type="GO" id="GO:0016706">
    <property type="term" value="F:2-oxoglutarate-dependent dioxygenase activity"/>
    <property type="evidence" value="ECO:0007669"/>
    <property type="project" value="UniProtKB-ARBA"/>
</dbReference>
<dbReference type="AlphaFoldDB" id="A0A2S5SX51"/>
<accession>A0A2S5SX51</accession>
<comment type="caution">
    <text evidence="1">The sequence shown here is derived from an EMBL/GenBank/DDBJ whole genome shotgun (WGS) entry which is preliminary data.</text>
</comment>
<organism evidence="1 2">
    <name type="scientific">Caldimonas caldifontis</name>
    <dbReference type="NCBI Taxonomy" id="1452508"/>
    <lineage>
        <taxon>Bacteria</taxon>
        <taxon>Pseudomonadati</taxon>
        <taxon>Pseudomonadota</taxon>
        <taxon>Betaproteobacteria</taxon>
        <taxon>Burkholderiales</taxon>
        <taxon>Sphaerotilaceae</taxon>
        <taxon>Caldimonas</taxon>
    </lineage>
</organism>
<dbReference type="EMBL" id="PSNX01000003">
    <property type="protein sequence ID" value="PPE67340.1"/>
    <property type="molecule type" value="Genomic_DNA"/>
</dbReference>
<dbReference type="SUPFAM" id="SSF51197">
    <property type="entry name" value="Clavaminate synthase-like"/>
    <property type="match status" value="1"/>
</dbReference>
<dbReference type="Pfam" id="PF05721">
    <property type="entry name" value="PhyH"/>
    <property type="match status" value="1"/>
</dbReference>